<protein>
    <submittedName>
        <fullName evidence="2">Phage tail protein</fullName>
    </submittedName>
</protein>
<evidence type="ECO:0000313" key="3">
    <source>
        <dbReference type="Proteomes" id="UP000067111"/>
    </source>
</evidence>
<dbReference type="Pfam" id="PF07484">
    <property type="entry name" value="Collar"/>
    <property type="match status" value="1"/>
</dbReference>
<evidence type="ECO:0000259" key="1">
    <source>
        <dbReference type="Pfam" id="PF07484"/>
    </source>
</evidence>
<dbReference type="InterPro" id="IPR037053">
    <property type="entry name" value="Phage_tail_collar_dom_sf"/>
</dbReference>
<name>A0A0X7K1E5_9PSED</name>
<gene>
    <name evidence="2" type="ORF">AWV77_17715</name>
</gene>
<accession>A0A0X7K1E5</accession>
<organism evidence="2 3">
    <name type="scientific">Pseudomonas palleroniana</name>
    <dbReference type="NCBI Taxonomy" id="191390"/>
    <lineage>
        <taxon>Bacteria</taxon>
        <taxon>Pseudomonadati</taxon>
        <taxon>Pseudomonadota</taxon>
        <taxon>Gammaproteobacteria</taxon>
        <taxon>Pseudomonadales</taxon>
        <taxon>Pseudomonadaceae</taxon>
        <taxon>Pseudomonas</taxon>
    </lineage>
</organism>
<dbReference type="RefSeq" id="WP_060755489.1">
    <property type="nucleotide sequence ID" value="NZ_LRMR01000024.1"/>
</dbReference>
<reference evidence="3" key="1">
    <citation type="submission" date="2016-01" db="EMBL/GenBank/DDBJ databases">
        <authorList>
            <person name="Gamez R.M."/>
            <person name="Rodriguez F."/>
            <person name="Bernal J.F."/>
            <person name="Agarwala R."/>
            <person name="Landsman D."/>
            <person name="Marino-Ramirez L."/>
        </authorList>
    </citation>
    <scope>NUCLEOTIDE SEQUENCE [LARGE SCALE GENOMIC DNA]</scope>
    <source>
        <strain evidence="3">Ps006</strain>
    </source>
</reference>
<evidence type="ECO:0000313" key="2">
    <source>
        <dbReference type="EMBL" id="KWU49511.1"/>
    </source>
</evidence>
<dbReference type="AlphaFoldDB" id="A0A0X7K1E5"/>
<dbReference type="SUPFAM" id="SSF88874">
    <property type="entry name" value="Receptor-binding domain of short tail fibre protein gp12"/>
    <property type="match status" value="1"/>
</dbReference>
<dbReference type="EMBL" id="LRMR01000024">
    <property type="protein sequence ID" value="KWU49511.1"/>
    <property type="molecule type" value="Genomic_DNA"/>
</dbReference>
<dbReference type="Proteomes" id="UP000067111">
    <property type="component" value="Unassembled WGS sequence"/>
</dbReference>
<dbReference type="OrthoDB" id="9810174at2"/>
<dbReference type="Gene3D" id="3.90.1340.10">
    <property type="entry name" value="Phage tail collar domain"/>
    <property type="match status" value="1"/>
</dbReference>
<dbReference type="InterPro" id="IPR011083">
    <property type="entry name" value="Phage_tail_collar_dom"/>
</dbReference>
<proteinExistence type="predicted"/>
<feature type="domain" description="Phage tail collar" evidence="1">
    <location>
        <begin position="6"/>
        <end position="62"/>
    </location>
</feature>
<sequence length="195" mass="19992">MEVFIGTIQPFAFNFAPRDWALCAGQTLSISQYQALFALITTTYGGDGVQSFKLPDLQGRLPIGQGNGANLSPRVIGAFAGVENVTATLANLPTHTHGTAAFTSTTIVQLTSVTSNPVTVPTAANAFIGASGPGPGSATIYSDQQGANPVTLKGVSTTLTGTIDPAGQGQAMATMNPFLVINFSIALNGIFPSRS</sequence>
<comment type="caution">
    <text evidence="2">The sequence shown here is derived from an EMBL/GenBank/DDBJ whole genome shotgun (WGS) entry which is preliminary data.</text>
</comment>